<sequence length="161" mass="16117">MANGDGPKALIHNAQAGAGDAAKLVGEASKADPWAMIDKIKNAKATAPAANSEVGVLATATNGNNAAGSAVTNADLAAAVALKAITKGGKFTQPDNNEGGAVKAAAVSAVNKALGVLDFIIRKIVSSNLDKIREAVKGMQYSETTTEATESSTTTQPAVIK</sequence>
<feature type="compositionally biased region" description="Low complexity" evidence="9">
    <location>
        <begin position="142"/>
        <end position="155"/>
    </location>
</feature>
<reference evidence="10" key="1">
    <citation type="submission" date="2013-04" db="EMBL/GenBank/DDBJ databases">
        <title>Comparative Genomics of Relapsing Fever Spirochetes.</title>
        <authorList>
            <person name="Schwan T.G."/>
            <person name="Raffel S.J."/>
            <person name="Porcella S.F."/>
            <person name="Martens C.A."/>
            <person name="Bruno D.P."/>
            <person name="Ricklefs S.M."/>
            <person name="Barbian K.B."/>
        </authorList>
    </citation>
    <scope>NUCLEOTIDE SEQUENCE</scope>
    <source>
        <strain evidence="10">YBT</strain>
        <plasmid evidence="10">unnamed</plasmid>
    </source>
</reference>
<dbReference type="HOGENOM" id="CLU_147205_0_0_12"/>
<evidence type="ECO:0000256" key="6">
    <source>
        <dbReference type="ARBA" id="ARBA00023237"/>
    </source>
</evidence>
<dbReference type="AlphaFoldDB" id="W5T311"/>
<keyword evidence="7 8" id="KW-0449">Lipoprotein</keyword>
<evidence type="ECO:0000256" key="8">
    <source>
        <dbReference type="RuleBase" id="RU363105"/>
    </source>
</evidence>
<dbReference type="GO" id="GO:0009279">
    <property type="term" value="C:cell outer membrane"/>
    <property type="evidence" value="ECO:0007669"/>
    <property type="project" value="UniProtKB-SubCell"/>
</dbReference>
<protein>
    <recommendedName>
        <fullName evidence="8">Variable large protein</fullName>
    </recommendedName>
</protein>
<dbReference type="EMBL" id="CP005723">
    <property type="protein sequence ID" value="AHH13298.1"/>
    <property type="molecule type" value="Genomic_DNA"/>
</dbReference>
<gene>
    <name evidence="10" type="ORF">BHO_0125200</name>
</gene>
<keyword evidence="5 8" id="KW-0564">Palmitate</keyword>
<keyword evidence="4 8" id="KW-0472">Membrane</keyword>
<dbReference type="Pfam" id="PF00921">
    <property type="entry name" value="Lipoprotein_2"/>
    <property type="match status" value="1"/>
</dbReference>
<keyword evidence="6 8" id="KW-0998">Cell outer membrane</keyword>
<evidence type="ECO:0000256" key="9">
    <source>
        <dbReference type="SAM" id="MobiDB-lite"/>
    </source>
</evidence>
<evidence type="ECO:0000256" key="7">
    <source>
        <dbReference type="ARBA" id="ARBA00023288"/>
    </source>
</evidence>
<evidence type="ECO:0000256" key="1">
    <source>
        <dbReference type="ARBA" id="ARBA00003932"/>
    </source>
</evidence>
<comment type="function">
    <text evidence="1 8">The Vlp and Vsp proteins are antigenically distinct proteins, only one vlp or vsp gene is transcriptionally active at any one time. Switching between these genes is a mechanism of host immune response evasion.</text>
</comment>
<evidence type="ECO:0000256" key="2">
    <source>
        <dbReference type="ARBA" id="ARBA00004459"/>
    </source>
</evidence>
<dbReference type="SUPFAM" id="SSF74748">
    <property type="entry name" value="Variable surface antigen VlsE"/>
    <property type="match status" value="1"/>
</dbReference>
<organism evidence="10">
    <name type="scientific">Borrelia hermsii YBT</name>
    <dbReference type="NCBI Taxonomy" id="1313295"/>
    <lineage>
        <taxon>Bacteria</taxon>
        <taxon>Pseudomonadati</taxon>
        <taxon>Spirochaetota</taxon>
        <taxon>Spirochaetia</taxon>
        <taxon>Spirochaetales</taxon>
        <taxon>Borreliaceae</taxon>
        <taxon>Borrelia</taxon>
    </lineage>
</organism>
<geneLocation type="plasmid" evidence="10">
    <name>unnamed</name>
</geneLocation>
<evidence type="ECO:0000313" key="10">
    <source>
        <dbReference type="EMBL" id="AHH13298.1"/>
    </source>
</evidence>
<keyword evidence="10" id="KW-0614">Plasmid</keyword>
<dbReference type="InterPro" id="IPR000680">
    <property type="entry name" value="Borrelia_lipo"/>
</dbReference>
<keyword evidence="3" id="KW-0732">Signal</keyword>
<evidence type="ECO:0000256" key="3">
    <source>
        <dbReference type="ARBA" id="ARBA00022729"/>
    </source>
</evidence>
<comment type="subcellular location">
    <subcellularLocation>
        <location evidence="2 8">Cell outer membrane</location>
        <topology evidence="2 8">Lipid-anchor</topology>
    </subcellularLocation>
</comment>
<evidence type="ECO:0000256" key="5">
    <source>
        <dbReference type="ARBA" id="ARBA00023139"/>
    </source>
</evidence>
<proteinExistence type="predicted"/>
<accession>W5T311</accession>
<name>W5T311_BORHE</name>
<feature type="region of interest" description="Disordered" evidence="9">
    <location>
        <begin position="140"/>
        <end position="161"/>
    </location>
</feature>
<evidence type="ECO:0000256" key="4">
    <source>
        <dbReference type="ARBA" id="ARBA00023136"/>
    </source>
</evidence>